<keyword evidence="3" id="KW-0862">Zinc</keyword>
<keyword evidence="7" id="KW-1185">Reference proteome</keyword>
<name>A0A1W0X1E3_HYPEX</name>
<dbReference type="AlphaFoldDB" id="A0A1W0X1E3"/>
<dbReference type="Proteomes" id="UP000192578">
    <property type="component" value="Unassembled WGS sequence"/>
</dbReference>
<protein>
    <recommendedName>
        <fullName evidence="5">B box-type domain-containing protein</fullName>
    </recommendedName>
</protein>
<proteinExistence type="predicted"/>
<sequence>MTSKIFTNLALQEATSCPQCHNTFTYRHREAGLEALHRPLVLCCGHKVCLECLQKSLSANSPIPEVEEQVITPLNCHVCGQLQPRPAGLREKDIFRTFPLDTYTVGLLTVLENFGAACLPQFATVVEPIPLAFRPTVAVTLVNQARAREMDALERTTFCHFCAGSAVDWKCSACDATICFHCTDQHDVQCLAKDTALIPFSLTGELIRIVPKVPETPDHVCSWDCMIIDGHGHSRSQCKPAGTPSNPKSVTLVEEDLSEMHPYIENLIASTVESIAELTNAKQDITALFELDRACLTGFFGRLATACTFSCNMLLRKQTEVDGKRLAILRSLSSSFAQQMRHITFMQHRWNSIVMNYARFAIDLQREQAAFERELQACVLWNPPELLTKRVKMDRFTEAVWEKGIPKGMRRCIEKSRLDLSLPDAELGHSQDAAPVSAFLVKPDGPRGDLRRYQFAQPCSALPCPVPSRTDRDAANLLERFRELYNVDGMVPRSWFPEFWGLIDQRAGLCVVTHVENPPATFWIRICKSREEDFRKLIAWMQEYCVDAPRVDSEITSGQIYAAKIAPYKLNAWNCGRTYNQQYNSGLWMRVQVISQEAPRPSGEVYSCRFIDIGCVQLLTRVDLRVIPRRLQLLTPCSRPAQLSGFTPYYNGQVGCWSPRACDHIYKWLAVSGIPFMIVEDVIDERILVVDVWVPSGVRSLKEFLMWVNDGHLAHMSAAFERARDVRRALLKS</sequence>
<dbReference type="GO" id="GO:0008270">
    <property type="term" value="F:zinc ion binding"/>
    <property type="evidence" value="ECO:0007669"/>
    <property type="project" value="UniProtKB-KW"/>
</dbReference>
<dbReference type="SUPFAM" id="SSF63748">
    <property type="entry name" value="Tudor/PWWP/MBT"/>
    <property type="match status" value="1"/>
</dbReference>
<organism evidence="6 7">
    <name type="scientific">Hypsibius exemplaris</name>
    <name type="common">Freshwater tardigrade</name>
    <dbReference type="NCBI Taxonomy" id="2072580"/>
    <lineage>
        <taxon>Eukaryota</taxon>
        <taxon>Metazoa</taxon>
        <taxon>Ecdysozoa</taxon>
        <taxon>Tardigrada</taxon>
        <taxon>Eutardigrada</taxon>
        <taxon>Parachela</taxon>
        <taxon>Hypsibioidea</taxon>
        <taxon>Hypsibiidae</taxon>
        <taxon>Hypsibius</taxon>
    </lineage>
</organism>
<dbReference type="InterPro" id="IPR000315">
    <property type="entry name" value="Znf_B-box"/>
</dbReference>
<keyword evidence="1" id="KW-0479">Metal-binding</keyword>
<dbReference type="PROSITE" id="PS50119">
    <property type="entry name" value="ZF_BBOX"/>
    <property type="match status" value="1"/>
</dbReference>
<gene>
    <name evidence="6" type="ORF">BV898_04759</name>
</gene>
<evidence type="ECO:0000256" key="4">
    <source>
        <dbReference type="PROSITE-ProRule" id="PRU00024"/>
    </source>
</evidence>
<dbReference type="Gene3D" id="2.30.30.140">
    <property type="match status" value="1"/>
</dbReference>
<evidence type="ECO:0000256" key="3">
    <source>
        <dbReference type="ARBA" id="ARBA00022833"/>
    </source>
</evidence>
<evidence type="ECO:0000256" key="1">
    <source>
        <dbReference type="ARBA" id="ARBA00022723"/>
    </source>
</evidence>
<evidence type="ECO:0000259" key="5">
    <source>
        <dbReference type="PROSITE" id="PS50119"/>
    </source>
</evidence>
<dbReference type="PROSITE" id="PS00518">
    <property type="entry name" value="ZF_RING_1"/>
    <property type="match status" value="1"/>
</dbReference>
<reference evidence="7" key="1">
    <citation type="submission" date="2017-01" db="EMBL/GenBank/DDBJ databases">
        <title>Comparative genomics of anhydrobiosis in the tardigrade Hypsibius dujardini.</title>
        <authorList>
            <person name="Yoshida Y."/>
            <person name="Koutsovoulos G."/>
            <person name="Laetsch D."/>
            <person name="Stevens L."/>
            <person name="Kumar S."/>
            <person name="Horikawa D."/>
            <person name="Ishino K."/>
            <person name="Komine S."/>
            <person name="Tomita M."/>
            <person name="Blaxter M."/>
            <person name="Arakawa K."/>
        </authorList>
    </citation>
    <scope>NUCLEOTIDE SEQUENCE [LARGE SCALE GENOMIC DNA]</scope>
    <source>
        <strain evidence="7">Z151</strain>
    </source>
</reference>
<evidence type="ECO:0000313" key="7">
    <source>
        <dbReference type="Proteomes" id="UP000192578"/>
    </source>
</evidence>
<dbReference type="InterPro" id="IPR013083">
    <property type="entry name" value="Znf_RING/FYVE/PHD"/>
</dbReference>
<evidence type="ECO:0000256" key="2">
    <source>
        <dbReference type="ARBA" id="ARBA00022771"/>
    </source>
</evidence>
<keyword evidence="2 4" id="KW-0863">Zinc-finger</keyword>
<dbReference type="EMBL" id="MTYJ01000024">
    <property type="protein sequence ID" value="OQV21273.1"/>
    <property type="molecule type" value="Genomic_DNA"/>
</dbReference>
<feature type="domain" description="B box-type" evidence="5">
    <location>
        <begin position="154"/>
        <end position="200"/>
    </location>
</feature>
<dbReference type="InterPro" id="IPR017907">
    <property type="entry name" value="Znf_RING_CS"/>
</dbReference>
<evidence type="ECO:0000313" key="6">
    <source>
        <dbReference type="EMBL" id="OQV21273.1"/>
    </source>
</evidence>
<accession>A0A1W0X1E3</accession>
<comment type="caution">
    <text evidence="6">The sequence shown here is derived from an EMBL/GenBank/DDBJ whole genome shotgun (WGS) entry which is preliminary data.</text>
</comment>
<dbReference type="Gene3D" id="3.30.40.10">
    <property type="entry name" value="Zinc/RING finger domain, C3HC4 (zinc finger)"/>
    <property type="match status" value="1"/>
</dbReference>